<keyword evidence="10" id="KW-1185">Reference proteome</keyword>
<dbReference type="GO" id="GO:0003964">
    <property type="term" value="F:RNA-directed DNA polymerase activity"/>
    <property type="evidence" value="ECO:0007669"/>
    <property type="project" value="UniProtKB-KW"/>
</dbReference>
<dbReference type="InterPro" id="IPR000477">
    <property type="entry name" value="RT_dom"/>
</dbReference>
<evidence type="ECO:0000313" key="10">
    <source>
        <dbReference type="Proteomes" id="UP000265520"/>
    </source>
</evidence>
<evidence type="ECO:0000256" key="3">
    <source>
        <dbReference type="ARBA" id="ARBA00022695"/>
    </source>
</evidence>
<name>A0A392TDN6_9FABA</name>
<feature type="non-terminal residue" evidence="9">
    <location>
        <position position="55"/>
    </location>
</feature>
<dbReference type="InterPro" id="IPR043502">
    <property type="entry name" value="DNA/RNA_pol_sf"/>
</dbReference>
<keyword evidence="1" id="KW-0645">Protease</keyword>
<dbReference type="EMBL" id="LXQA010550353">
    <property type="protein sequence ID" value="MCI58704.1"/>
    <property type="molecule type" value="Genomic_DNA"/>
</dbReference>
<evidence type="ECO:0000256" key="1">
    <source>
        <dbReference type="ARBA" id="ARBA00022670"/>
    </source>
</evidence>
<keyword evidence="4" id="KW-0540">Nuclease</keyword>
<dbReference type="GO" id="GO:0004519">
    <property type="term" value="F:endonuclease activity"/>
    <property type="evidence" value="ECO:0007669"/>
    <property type="project" value="UniProtKB-KW"/>
</dbReference>
<keyword evidence="7 9" id="KW-0695">RNA-directed DNA polymerase</keyword>
<dbReference type="GO" id="GO:0006508">
    <property type="term" value="P:proteolysis"/>
    <property type="evidence" value="ECO:0007669"/>
    <property type="project" value="UniProtKB-KW"/>
</dbReference>
<evidence type="ECO:0000256" key="4">
    <source>
        <dbReference type="ARBA" id="ARBA00022722"/>
    </source>
</evidence>
<keyword evidence="3" id="KW-0548">Nucleotidyltransferase</keyword>
<protein>
    <submittedName>
        <fullName evidence="9">RNA-directed DNA polymerase-like protein</fullName>
    </submittedName>
</protein>
<dbReference type="PANTHER" id="PTHR24559:SF444">
    <property type="entry name" value="REVERSE TRANSCRIPTASE DOMAIN-CONTAINING PROTEIN"/>
    <property type="match status" value="1"/>
</dbReference>
<dbReference type="AlphaFoldDB" id="A0A392TDN6"/>
<dbReference type="Gene3D" id="3.10.10.10">
    <property type="entry name" value="HIV Type 1 Reverse Transcriptase, subunit A, domain 1"/>
    <property type="match status" value="1"/>
</dbReference>
<dbReference type="InterPro" id="IPR043128">
    <property type="entry name" value="Rev_trsase/Diguanyl_cyclase"/>
</dbReference>
<keyword evidence="6" id="KW-0378">Hydrolase</keyword>
<sequence>MDQLVGACVFSKIDLRSGYHQIRVKAEDIPKTAFRTRYGHYEYAVMPFGVTNAPG</sequence>
<dbReference type="FunFam" id="3.10.10.10:FF:000007">
    <property type="entry name" value="Retrovirus-related Pol polyprotein from transposon 17.6-like Protein"/>
    <property type="match status" value="1"/>
</dbReference>
<evidence type="ECO:0000256" key="7">
    <source>
        <dbReference type="ARBA" id="ARBA00022918"/>
    </source>
</evidence>
<feature type="domain" description="Reverse transcriptase" evidence="8">
    <location>
        <begin position="3"/>
        <end position="54"/>
    </location>
</feature>
<evidence type="ECO:0000313" key="9">
    <source>
        <dbReference type="EMBL" id="MCI58704.1"/>
    </source>
</evidence>
<keyword evidence="2" id="KW-0808">Transferase</keyword>
<dbReference type="GO" id="GO:0008233">
    <property type="term" value="F:peptidase activity"/>
    <property type="evidence" value="ECO:0007669"/>
    <property type="project" value="UniProtKB-KW"/>
</dbReference>
<evidence type="ECO:0000256" key="5">
    <source>
        <dbReference type="ARBA" id="ARBA00022759"/>
    </source>
</evidence>
<organism evidence="9 10">
    <name type="scientific">Trifolium medium</name>
    <dbReference type="NCBI Taxonomy" id="97028"/>
    <lineage>
        <taxon>Eukaryota</taxon>
        <taxon>Viridiplantae</taxon>
        <taxon>Streptophyta</taxon>
        <taxon>Embryophyta</taxon>
        <taxon>Tracheophyta</taxon>
        <taxon>Spermatophyta</taxon>
        <taxon>Magnoliopsida</taxon>
        <taxon>eudicotyledons</taxon>
        <taxon>Gunneridae</taxon>
        <taxon>Pentapetalae</taxon>
        <taxon>rosids</taxon>
        <taxon>fabids</taxon>
        <taxon>Fabales</taxon>
        <taxon>Fabaceae</taxon>
        <taxon>Papilionoideae</taxon>
        <taxon>50 kb inversion clade</taxon>
        <taxon>NPAAA clade</taxon>
        <taxon>Hologalegina</taxon>
        <taxon>IRL clade</taxon>
        <taxon>Trifolieae</taxon>
        <taxon>Trifolium</taxon>
    </lineage>
</organism>
<reference evidence="9 10" key="1">
    <citation type="journal article" date="2018" name="Front. Plant Sci.">
        <title>Red Clover (Trifolium pratense) and Zigzag Clover (T. medium) - A Picture of Genomic Similarities and Differences.</title>
        <authorList>
            <person name="Dluhosova J."/>
            <person name="Istvanek J."/>
            <person name="Nedelnik J."/>
            <person name="Repkova J."/>
        </authorList>
    </citation>
    <scope>NUCLEOTIDE SEQUENCE [LARGE SCALE GENOMIC DNA]</scope>
    <source>
        <strain evidence="10">cv. 10/8</strain>
        <tissue evidence="9">Leaf</tissue>
    </source>
</reference>
<accession>A0A392TDN6</accession>
<evidence type="ECO:0000259" key="8">
    <source>
        <dbReference type="Pfam" id="PF00078"/>
    </source>
</evidence>
<dbReference type="Pfam" id="PF00078">
    <property type="entry name" value="RVT_1"/>
    <property type="match status" value="1"/>
</dbReference>
<dbReference type="Proteomes" id="UP000265520">
    <property type="component" value="Unassembled WGS sequence"/>
</dbReference>
<dbReference type="Gene3D" id="3.30.70.270">
    <property type="match status" value="1"/>
</dbReference>
<dbReference type="PANTHER" id="PTHR24559">
    <property type="entry name" value="TRANSPOSON TY3-I GAG-POL POLYPROTEIN"/>
    <property type="match status" value="1"/>
</dbReference>
<dbReference type="InterPro" id="IPR053134">
    <property type="entry name" value="RNA-dir_DNA_polymerase"/>
</dbReference>
<evidence type="ECO:0000256" key="6">
    <source>
        <dbReference type="ARBA" id="ARBA00022801"/>
    </source>
</evidence>
<keyword evidence="5" id="KW-0255">Endonuclease</keyword>
<comment type="caution">
    <text evidence="9">The sequence shown here is derived from an EMBL/GenBank/DDBJ whole genome shotgun (WGS) entry which is preliminary data.</text>
</comment>
<proteinExistence type="predicted"/>
<evidence type="ECO:0000256" key="2">
    <source>
        <dbReference type="ARBA" id="ARBA00022679"/>
    </source>
</evidence>
<dbReference type="SUPFAM" id="SSF56672">
    <property type="entry name" value="DNA/RNA polymerases"/>
    <property type="match status" value="1"/>
</dbReference>